<evidence type="ECO:0000259" key="6">
    <source>
        <dbReference type="PROSITE" id="PS50994"/>
    </source>
</evidence>
<gene>
    <name evidence="7" type="ORF">BLEM_1535</name>
</gene>
<dbReference type="PANTHER" id="PTHR35004">
    <property type="entry name" value="TRANSPOSASE RV3428C-RELATED"/>
    <property type="match status" value="1"/>
</dbReference>
<comment type="caution">
    <text evidence="7">The sequence shown here is derived from an EMBL/GenBank/DDBJ whole genome shotgun (WGS) entry which is preliminary data.</text>
</comment>
<comment type="similarity">
    <text evidence="1">Belongs to the transposase IS21/IS408/IS1162 family.</text>
</comment>
<dbReference type="GO" id="GO:0015074">
    <property type="term" value="P:DNA integration"/>
    <property type="evidence" value="ECO:0007669"/>
    <property type="project" value="InterPro"/>
</dbReference>
<feature type="domain" description="Integrase catalytic" evidence="6">
    <location>
        <begin position="124"/>
        <end position="252"/>
    </location>
</feature>
<dbReference type="PROSITE" id="PS50994">
    <property type="entry name" value="INTEGRASE"/>
    <property type="match status" value="1"/>
</dbReference>
<sequence>MTIPMSKQQDIRRLDAKGLPHAQIARRLGIDRGTVAKWASMEDCSPKPPARRRSGSMLDEYKPIVDGWLEADRLMPRKQRHTARRVHDRLRDEHGFTGSYSTVLRYVDEWRAANREPSDGYVELEWTPGSMQMDFGMAKARLAGEWVDDHCLVVTFPHSNKRYAASLPAENAECICEGLTAIFEHIGGVPHTLVIDNASGAGHRDSKGNVTLSRVFEAFASHHRLDVRFCNPYSGNEKGSVENAVGFLRRNLMVPPMAAETHEQLTRLMLAKCDGLGESVHYRALVPVDDLFADDLKALRPLPSCRFDAVRWETRRADKYGCVEIDSNRYQIGPNMRGRRVEAAIRAATITIRDEAGHTLAELARVYGRSARTIQDPAKVFPLLAVKPGAWRDCSIRPDVPDDVRERLDQADDKTLKASLKAIARACEAAGFEPAMRAARHFIQHGWGFSEADMTILARRIAEGDVDYGGDLPDLDAYDRFNHPGKDNA</sequence>
<dbReference type="GO" id="GO:0003677">
    <property type="term" value="F:DNA binding"/>
    <property type="evidence" value="ECO:0007669"/>
    <property type="project" value="UniProtKB-KW"/>
</dbReference>
<dbReference type="STRING" id="1603886.GCA_001895165_00145"/>
<evidence type="ECO:0000313" key="8">
    <source>
        <dbReference type="Proteomes" id="UP000216352"/>
    </source>
</evidence>
<reference evidence="7 8" key="1">
    <citation type="journal article" date="2017" name="BMC Genomics">
        <title>Comparative genomic and phylogenomic analyses of the Bifidobacteriaceae family.</title>
        <authorList>
            <person name="Lugli G.A."/>
            <person name="Milani C."/>
            <person name="Turroni F."/>
            <person name="Duranti S."/>
            <person name="Mancabelli L."/>
            <person name="Mangifesta M."/>
            <person name="Ferrario C."/>
            <person name="Modesto M."/>
            <person name="Mattarelli P."/>
            <person name="Jiri K."/>
            <person name="van Sinderen D."/>
            <person name="Ventura M."/>
        </authorList>
    </citation>
    <scope>NUCLEOTIDE SEQUENCE [LARGE SCALE GENOMIC DNA]</scope>
    <source>
        <strain evidence="7 8">DSM 28807</strain>
    </source>
</reference>
<evidence type="ECO:0000313" key="7">
    <source>
        <dbReference type="EMBL" id="OZG61323.1"/>
    </source>
</evidence>
<evidence type="ECO:0000256" key="4">
    <source>
        <dbReference type="ARBA" id="ARBA00023172"/>
    </source>
</evidence>
<dbReference type="NCBIfam" id="NF033546">
    <property type="entry name" value="transpos_IS21"/>
    <property type="match status" value="1"/>
</dbReference>
<dbReference type="GO" id="GO:0006310">
    <property type="term" value="P:DNA recombination"/>
    <property type="evidence" value="ECO:0007669"/>
    <property type="project" value="UniProtKB-KW"/>
</dbReference>
<keyword evidence="8" id="KW-1185">Reference proteome</keyword>
<proteinExistence type="inferred from homology"/>
<dbReference type="GO" id="GO:0032196">
    <property type="term" value="P:transposition"/>
    <property type="evidence" value="ECO:0007669"/>
    <property type="project" value="UniProtKB-KW"/>
</dbReference>
<dbReference type="PANTHER" id="PTHR35004:SF8">
    <property type="entry name" value="TRANSPOSASE RV3428C-RELATED"/>
    <property type="match status" value="1"/>
</dbReference>
<dbReference type="OrthoDB" id="2065409at2"/>
<dbReference type="Pfam" id="PF22483">
    <property type="entry name" value="Mu-transpos_C_2"/>
    <property type="match status" value="1"/>
</dbReference>
<dbReference type="EMBL" id="MWWX01000010">
    <property type="protein sequence ID" value="OZG61323.1"/>
    <property type="molecule type" value="Genomic_DNA"/>
</dbReference>
<dbReference type="InterPro" id="IPR001584">
    <property type="entry name" value="Integrase_cat-core"/>
</dbReference>
<dbReference type="InterPro" id="IPR017894">
    <property type="entry name" value="HTH_IS21_transposase_type"/>
</dbReference>
<keyword evidence="3" id="KW-0238">DNA-binding</keyword>
<accession>A0A261FQT3</accession>
<dbReference type="Gene3D" id="3.30.420.10">
    <property type="entry name" value="Ribonuclease H-like superfamily/Ribonuclease H"/>
    <property type="match status" value="1"/>
</dbReference>
<dbReference type="InterPro" id="IPR054353">
    <property type="entry name" value="IstA-like_C"/>
</dbReference>
<dbReference type="InterPro" id="IPR009057">
    <property type="entry name" value="Homeodomain-like_sf"/>
</dbReference>
<protein>
    <submittedName>
        <fullName evidence="7">Integrase</fullName>
    </submittedName>
</protein>
<organism evidence="7 8">
    <name type="scientific">Bifidobacterium lemurum</name>
    <dbReference type="NCBI Taxonomy" id="1603886"/>
    <lineage>
        <taxon>Bacteria</taxon>
        <taxon>Bacillati</taxon>
        <taxon>Actinomycetota</taxon>
        <taxon>Actinomycetes</taxon>
        <taxon>Bifidobacteriales</taxon>
        <taxon>Bifidobacteriaceae</taxon>
        <taxon>Bifidobacterium</taxon>
    </lineage>
</organism>
<evidence type="ECO:0000256" key="2">
    <source>
        <dbReference type="ARBA" id="ARBA00022578"/>
    </source>
</evidence>
<evidence type="ECO:0000256" key="3">
    <source>
        <dbReference type="ARBA" id="ARBA00023125"/>
    </source>
</evidence>
<dbReference type="Proteomes" id="UP000216352">
    <property type="component" value="Unassembled WGS sequence"/>
</dbReference>
<dbReference type="RefSeq" id="WP_072723520.1">
    <property type="nucleotide sequence ID" value="NZ_BDIS01000001.1"/>
</dbReference>
<name>A0A261FQT3_9BIFI</name>
<keyword evidence="2" id="KW-0815">Transposition</keyword>
<dbReference type="AlphaFoldDB" id="A0A261FQT3"/>
<dbReference type="InterPro" id="IPR012337">
    <property type="entry name" value="RNaseH-like_sf"/>
</dbReference>
<dbReference type="SUPFAM" id="SSF46689">
    <property type="entry name" value="Homeodomain-like"/>
    <property type="match status" value="1"/>
</dbReference>
<feature type="domain" description="HTH IS21-type" evidence="5">
    <location>
        <begin position="6"/>
        <end position="69"/>
    </location>
</feature>
<evidence type="ECO:0000259" key="5">
    <source>
        <dbReference type="PROSITE" id="PS50531"/>
    </source>
</evidence>
<dbReference type="InterPro" id="IPR036397">
    <property type="entry name" value="RNaseH_sf"/>
</dbReference>
<evidence type="ECO:0000256" key="1">
    <source>
        <dbReference type="ARBA" id="ARBA00009277"/>
    </source>
</evidence>
<keyword evidence="4" id="KW-0233">DNA recombination</keyword>
<dbReference type="SUPFAM" id="SSF53098">
    <property type="entry name" value="Ribonuclease H-like"/>
    <property type="match status" value="1"/>
</dbReference>
<dbReference type="PROSITE" id="PS50531">
    <property type="entry name" value="HTH_IS21"/>
    <property type="match status" value="1"/>
</dbReference>